<comment type="caution">
    <text evidence="8">The sequence shown here is derived from an EMBL/GenBank/DDBJ whole genome shotgun (WGS) entry which is preliminary data.</text>
</comment>
<dbReference type="InterPro" id="IPR013122">
    <property type="entry name" value="PKD1_2_channel"/>
</dbReference>
<feature type="transmembrane region" description="Helical" evidence="6">
    <location>
        <begin position="457"/>
        <end position="478"/>
    </location>
</feature>
<gene>
    <name evidence="8" type="ORF">PCOR1329_LOCUS44390</name>
</gene>
<proteinExistence type="predicted"/>
<accession>A0ABN9U1L0</accession>
<feature type="domain" description="Polycystin cation channel PKD1/PKD2" evidence="7">
    <location>
        <begin position="536"/>
        <end position="662"/>
    </location>
</feature>
<evidence type="ECO:0000256" key="2">
    <source>
        <dbReference type="ARBA" id="ARBA00022692"/>
    </source>
</evidence>
<protein>
    <recommendedName>
        <fullName evidence="7">Polycystin cation channel PKD1/PKD2 domain-containing protein</fullName>
    </recommendedName>
</protein>
<evidence type="ECO:0000313" key="8">
    <source>
        <dbReference type="EMBL" id="CAK0852679.1"/>
    </source>
</evidence>
<dbReference type="Pfam" id="PF08016">
    <property type="entry name" value="PKD_channel"/>
    <property type="match status" value="1"/>
</dbReference>
<feature type="transmembrane region" description="Helical" evidence="6">
    <location>
        <begin position="422"/>
        <end position="445"/>
    </location>
</feature>
<keyword evidence="9" id="KW-1185">Reference proteome</keyword>
<keyword evidence="2 6" id="KW-0812">Transmembrane</keyword>
<dbReference type="PANTHER" id="PTHR10877">
    <property type="entry name" value="POLYCYSTIN FAMILY MEMBER"/>
    <property type="match status" value="1"/>
</dbReference>
<feature type="transmembrane region" description="Helical" evidence="6">
    <location>
        <begin position="643"/>
        <end position="661"/>
    </location>
</feature>
<keyword evidence="4 6" id="KW-0472">Membrane</keyword>
<evidence type="ECO:0000313" key="9">
    <source>
        <dbReference type="Proteomes" id="UP001189429"/>
    </source>
</evidence>
<evidence type="ECO:0000256" key="1">
    <source>
        <dbReference type="ARBA" id="ARBA00004141"/>
    </source>
</evidence>
<comment type="subcellular location">
    <subcellularLocation>
        <location evidence="1">Membrane</location>
        <topology evidence="1">Multi-pass membrane protein</topology>
    </subcellularLocation>
</comment>
<dbReference type="Proteomes" id="UP001189429">
    <property type="component" value="Unassembled WGS sequence"/>
</dbReference>
<name>A0ABN9U1L0_9DINO</name>
<reference evidence="8" key="1">
    <citation type="submission" date="2023-10" db="EMBL/GenBank/DDBJ databases">
        <authorList>
            <person name="Chen Y."/>
            <person name="Shah S."/>
            <person name="Dougan E. K."/>
            <person name="Thang M."/>
            <person name="Chan C."/>
        </authorList>
    </citation>
    <scope>NUCLEOTIDE SEQUENCE [LARGE SCALE GENOMIC DNA]</scope>
</reference>
<feature type="transmembrane region" description="Helical" evidence="6">
    <location>
        <begin position="673"/>
        <end position="691"/>
    </location>
</feature>
<keyword evidence="3 6" id="KW-1133">Transmembrane helix</keyword>
<evidence type="ECO:0000256" key="5">
    <source>
        <dbReference type="SAM" id="MobiDB-lite"/>
    </source>
</evidence>
<evidence type="ECO:0000256" key="4">
    <source>
        <dbReference type="ARBA" id="ARBA00023136"/>
    </source>
</evidence>
<dbReference type="InterPro" id="IPR051223">
    <property type="entry name" value="Polycystin"/>
</dbReference>
<feature type="region of interest" description="Disordered" evidence="5">
    <location>
        <begin position="14"/>
        <end position="37"/>
    </location>
</feature>
<organism evidence="8 9">
    <name type="scientific">Prorocentrum cordatum</name>
    <dbReference type="NCBI Taxonomy" id="2364126"/>
    <lineage>
        <taxon>Eukaryota</taxon>
        <taxon>Sar</taxon>
        <taxon>Alveolata</taxon>
        <taxon>Dinophyceae</taxon>
        <taxon>Prorocentrales</taxon>
        <taxon>Prorocentraceae</taxon>
        <taxon>Prorocentrum</taxon>
    </lineage>
</organism>
<feature type="transmembrane region" description="Helical" evidence="6">
    <location>
        <begin position="616"/>
        <end position="636"/>
    </location>
</feature>
<dbReference type="EMBL" id="CAUYUJ010015332">
    <property type="protein sequence ID" value="CAK0852679.1"/>
    <property type="molecule type" value="Genomic_DNA"/>
</dbReference>
<sequence length="787" mass="86654">MAAVVAAVVLGRQGSEPGTDQEKNSTDDIPNLDSNNDSHVTVAEVKNGLKLLRVRADVLHARLMLERDLADMCAKLPLFFTSVLLLSVALLQLCPASSVADIHARIITQFRLDSLTSSPIRGVADIYSYMADFEQHNEEVQATSMKYWCESRYATHYWDAELGVPRWACASPRQYALGDSTDASWSWTSLNGYGRRLGSPPACEDDDAALQNETGAAGATCSGSPSVCDSLLGPMLCPLSCGMCAPWQYNRTARFNWPQVTMLPAMVYQTRFSPGDCRGFASVYNEQRSNPALWVLPPLDGAKHGDVLACVDRSRPLEDDFAHRVPDPDGGETPVTPKHSFLGKTVYPDLLLSPARTIQTMQAVQWLDGQTDTLALGTMIYTEGIEVFTSLSVEFVFNQVGTVTPSYTLVSYRDLISGVKTTFVVCLSLAAVCALLGVILSVFTLCQDRAQCKLGLVFFELCSRSALLVFAFVLLISWGQQSSKSEEYDSLLHTFLDMQGTAAEDVKTAMQGYFDVKAQIYSDTSWLQRMKLAAYLVLYMQFAQLLLYLSAHPKLGVLTSTISRAAGHLANFLILFWLTFLSLAFVAHWMLGEYVPAFSTFGGAVESQARMLYGEFIYAGGAEFLTSGYTAVYWLYAGTYMCVVFFLLLNFFLAIIVDAFVDVKSGFETSPAILHGFLTDLLWVTAAALRWRRGRWPPRSKILEVLGSELDQAGAEDAVATWVKRLSAQDAEAPAEEGEPPQKAMTITAARLMDAVPGLTEDKLAELLHHYFSMSSRFLCKNLGDLV</sequence>
<dbReference type="PANTHER" id="PTHR10877:SF183">
    <property type="entry name" value="AT14535P-RELATED"/>
    <property type="match status" value="1"/>
</dbReference>
<evidence type="ECO:0000259" key="7">
    <source>
        <dbReference type="Pfam" id="PF08016"/>
    </source>
</evidence>
<feature type="transmembrane region" description="Helical" evidence="6">
    <location>
        <begin position="572"/>
        <end position="591"/>
    </location>
</feature>
<evidence type="ECO:0000256" key="6">
    <source>
        <dbReference type="SAM" id="Phobius"/>
    </source>
</evidence>
<dbReference type="Gene3D" id="1.10.287.70">
    <property type="match status" value="1"/>
</dbReference>
<evidence type="ECO:0000256" key="3">
    <source>
        <dbReference type="ARBA" id="ARBA00022989"/>
    </source>
</evidence>
<feature type="transmembrane region" description="Helical" evidence="6">
    <location>
        <begin position="532"/>
        <end position="551"/>
    </location>
</feature>